<evidence type="ECO:0000256" key="7">
    <source>
        <dbReference type="ARBA" id="ARBA00023002"/>
    </source>
</evidence>
<name>A0ABW3HKQ2_9BACL</name>
<evidence type="ECO:0000256" key="1">
    <source>
        <dbReference type="ARBA" id="ARBA00004496"/>
    </source>
</evidence>
<proteinExistence type="inferred from homology"/>
<organism evidence="13 14">
    <name type="scientific">Paenibacillus chungangensis</name>
    <dbReference type="NCBI Taxonomy" id="696535"/>
    <lineage>
        <taxon>Bacteria</taxon>
        <taxon>Bacillati</taxon>
        <taxon>Bacillota</taxon>
        <taxon>Bacilli</taxon>
        <taxon>Bacillales</taxon>
        <taxon>Paenibacillaceae</taxon>
        <taxon>Paenibacillus</taxon>
    </lineage>
</organism>
<dbReference type="PANTHER" id="PTHR48075">
    <property type="entry name" value="3-HYDROXYACYL-COA DEHYDROGENASE FAMILY PROTEIN"/>
    <property type="match status" value="1"/>
</dbReference>
<reference evidence="14" key="1">
    <citation type="journal article" date="2019" name="Int. J. Syst. Evol. Microbiol.">
        <title>The Global Catalogue of Microorganisms (GCM) 10K type strain sequencing project: providing services to taxonomists for standard genome sequencing and annotation.</title>
        <authorList>
            <consortium name="The Broad Institute Genomics Platform"/>
            <consortium name="The Broad Institute Genome Sequencing Center for Infectious Disease"/>
            <person name="Wu L."/>
            <person name="Ma J."/>
        </authorList>
    </citation>
    <scope>NUCLEOTIDE SEQUENCE [LARGE SCALE GENOMIC DNA]</scope>
    <source>
        <strain evidence="14">CCUG 59129</strain>
    </source>
</reference>
<evidence type="ECO:0000256" key="6">
    <source>
        <dbReference type="ARBA" id="ARBA00022553"/>
    </source>
</evidence>
<dbReference type="InterPro" id="IPR006176">
    <property type="entry name" value="3-OHacyl-CoA_DH_NAD-bd"/>
</dbReference>
<evidence type="ECO:0000256" key="4">
    <source>
        <dbReference type="ARBA" id="ARBA00011738"/>
    </source>
</evidence>
<sequence length="298" mass="32413">MKHIAVLGAGTMGLTIARLFANYRYEVSLYEPIGKRLDAVEAQLSGEGLGICLTDDLLKAVADADLIIECVPEQLTVKREVFLRLSAMMKRDAIVASNTSSFSLQTLAQDLPYRDRFMIAHFFNPAHLIPLVEIVGMPDTPPHLLEELVSLLRQCGKTPVVLNKDIPGFIANRLQAALLREACFLLESGIADAKGIDTVVKEGPGLRWASKGPFEITDLGGLDIWAILTGRLFPELSNSSDTPGTIMEKLANNELGVKSGSGYYEYSSSTQAVEEMGDSLRRLLSARQSGGDDQADNT</sequence>
<accession>A0ABW3HKQ2</accession>
<dbReference type="InterPro" id="IPR008927">
    <property type="entry name" value="6-PGluconate_DH-like_C_sf"/>
</dbReference>
<keyword evidence="7 13" id="KW-0560">Oxidoreductase</keyword>
<evidence type="ECO:0000256" key="10">
    <source>
        <dbReference type="ARBA" id="ARBA00042709"/>
    </source>
</evidence>
<dbReference type="PIRSF" id="PIRSF000105">
    <property type="entry name" value="HCDH"/>
    <property type="match status" value="1"/>
</dbReference>
<comment type="similarity">
    <text evidence="3">Belongs to the 3-hydroxyacyl-CoA dehydrogenase family.</text>
</comment>
<dbReference type="PROSITE" id="PS00067">
    <property type="entry name" value="3HCDH"/>
    <property type="match status" value="1"/>
</dbReference>
<evidence type="ECO:0000313" key="13">
    <source>
        <dbReference type="EMBL" id="MFD0958077.1"/>
    </source>
</evidence>
<keyword evidence="5" id="KW-0963">Cytoplasm</keyword>
<comment type="subunit">
    <text evidence="4">Homodimer.</text>
</comment>
<dbReference type="Gene3D" id="1.10.1040.10">
    <property type="entry name" value="N-(1-d-carboxylethyl)-l-norvaline Dehydrogenase, domain 2"/>
    <property type="match status" value="1"/>
</dbReference>
<comment type="caution">
    <text evidence="13">The sequence shown here is derived from an EMBL/GenBank/DDBJ whole genome shotgun (WGS) entry which is preliminary data.</text>
</comment>
<dbReference type="SUPFAM" id="SSF48179">
    <property type="entry name" value="6-phosphogluconate dehydrogenase C-terminal domain-like"/>
    <property type="match status" value="1"/>
</dbReference>
<dbReference type="InterPro" id="IPR036291">
    <property type="entry name" value="NAD(P)-bd_dom_sf"/>
</dbReference>
<dbReference type="InterPro" id="IPR022694">
    <property type="entry name" value="3-OHacyl-CoA_DH"/>
</dbReference>
<dbReference type="InterPro" id="IPR013328">
    <property type="entry name" value="6PGD_dom2"/>
</dbReference>
<dbReference type="EMBL" id="JBHTJZ010000004">
    <property type="protein sequence ID" value="MFD0958077.1"/>
    <property type="molecule type" value="Genomic_DNA"/>
</dbReference>
<evidence type="ECO:0000259" key="12">
    <source>
        <dbReference type="Pfam" id="PF02737"/>
    </source>
</evidence>
<comment type="pathway">
    <text evidence="2">Lipid metabolism; butanoate metabolism.</text>
</comment>
<evidence type="ECO:0000256" key="8">
    <source>
        <dbReference type="ARBA" id="ARBA00023027"/>
    </source>
</evidence>
<feature type="domain" description="3-hydroxyacyl-CoA dehydrogenase NAD binding" evidence="12">
    <location>
        <begin position="53"/>
        <end position="165"/>
    </location>
</feature>
<dbReference type="PANTHER" id="PTHR48075:SF1">
    <property type="entry name" value="LAMBDA-CRYSTALLIN HOMOLOG"/>
    <property type="match status" value="1"/>
</dbReference>
<keyword evidence="8" id="KW-0520">NAD</keyword>
<protein>
    <recommendedName>
        <fullName evidence="10">L-gulonate 3-dehydrogenase</fullName>
        <ecNumber evidence="9">1.1.1.45</ecNumber>
    </recommendedName>
    <alternativeName>
        <fullName evidence="10">L-gulonate 3-dehydrogenase</fullName>
    </alternativeName>
</protein>
<dbReference type="RefSeq" id="WP_377561711.1">
    <property type="nucleotide sequence ID" value="NZ_JBHTJZ010000004.1"/>
</dbReference>
<dbReference type="Proteomes" id="UP001596989">
    <property type="component" value="Unassembled WGS sequence"/>
</dbReference>
<evidence type="ECO:0000256" key="5">
    <source>
        <dbReference type="ARBA" id="ARBA00022490"/>
    </source>
</evidence>
<evidence type="ECO:0000256" key="9">
    <source>
        <dbReference type="ARBA" id="ARBA00038962"/>
    </source>
</evidence>
<comment type="subcellular location">
    <subcellularLocation>
        <location evidence="1">Cytoplasm</location>
    </subcellularLocation>
</comment>
<evidence type="ECO:0000259" key="11">
    <source>
        <dbReference type="Pfam" id="PF00725"/>
    </source>
</evidence>
<evidence type="ECO:0000256" key="2">
    <source>
        <dbReference type="ARBA" id="ARBA00005086"/>
    </source>
</evidence>
<feature type="domain" description="3-hydroxyacyl-CoA dehydrogenase C-terminal" evidence="11">
    <location>
        <begin position="168"/>
        <end position="266"/>
    </location>
</feature>
<keyword evidence="14" id="KW-1185">Reference proteome</keyword>
<gene>
    <name evidence="13" type="ORF">ACFQ2I_01600</name>
</gene>
<dbReference type="InterPro" id="IPR006108">
    <property type="entry name" value="3HC_DH_C"/>
</dbReference>
<dbReference type="InterPro" id="IPR006180">
    <property type="entry name" value="3-OHacyl-CoA_DH_CS"/>
</dbReference>
<evidence type="ECO:0000256" key="3">
    <source>
        <dbReference type="ARBA" id="ARBA00009463"/>
    </source>
</evidence>
<dbReference type="Gene3D" id="3.40.50.720">
    <property type="entry name" value="NAD(P)-binding Rossmann-like Domain"/>
    <property type="match status" value="1"/>
</dbReference>
<keyword evidence="6" id="KW-0597">Phosphoprotein</keyword>
<evidence type="ECO:0000313" key="14">
    <source>
        <dbReference type="Proteomes" id="UP001596989"/>
    </source>
</evidence>
<feature type="domain" description="3-hydroxyacyl-CoA dehydrogenase NAD binding" evidence="12">
    <location>
        <begin position="3"/>
        <end position="44"/>
    </location>
</feature>
<dbReference type="GO" id="GO:0003857">
    <property type="term" value="F:(3S)-3-hydroxyacyl-CoA dehydrogenase (NAD+) activity"/>
    <property type="evidence" value="ECO:0007669"/>
    <property type="project" value="UniProtKB-EC"/>
</dbReference>
<dbReference type="Pfam" id="PF02737">
    <property type="entry name" value="3HCDH_N"/>
    <property type="match status" value="2"/>
</dbReference>
<dbReference type="SUPFAM" id="SSF51735">
    <property type="entry name" value="NAD(P)-binding Rossmann-fold domains"/>
    <property type="match status" value="1"/>
</dbReference>
<dbReference type="Pfam" id="PF00725">
    <property type="entry name" value="3HCDH"/>
    <property type="match status" value="1"/>
</dbReference>
<dbReference type="EC" id="1.1.1.45" evidence="9"/>